<evidence type="ECO:0000313" key="1">
    <source>
        <dbReference type="EMBL" id="PIR69492.1"/>
    </source>
</evidence>
<dbReference type="Proteomes" id="UP000231503">
    <property type="component" value="Unassembled WGS sequence"/>
</dbReference>
<dbReference type="EMBL" id="PFCO01000006">
    <property type="protein sequence ID" value="PIR69492.1"/>
    <property type="molecule type" value="Genomic_DNA"/>
</dbReference>
<accession>A0A2H0TD67</accession>
<reference evidence="2" key="1">
    <citation type="submission" date="2017-09" db="EMBL/GenBank/DDBJ databases">
        <title>Depth-based differentiation of microbial function through sediment-hosted aquifers and enrichment of novel symbionts in the deep terrestrial subsurface.</title>
        <authorList>
            <person name="Probst A.J."/>
            <person name="Ladd B."/>
            <person name="Jarett J.K."/>
            <person name="Geller-Mcgrath D.E."/>
            <person name="Sieber C.M.K."/>
            <person name="Emerson J.B."/>
            <person name="Anantharaman K."/>
            <person name="Thomas B.C."/>
            <person name="Malmstrom R."/>
            <person name="Stieglmeier M."/>
            <person name="Klingl A."/>
            <person name="Woyke T."/>
            <person name="Ryan C.M."/>
            <person name="Banfield J.F."/>
        </authorList>
    </citation>
    <scope>NUCLEOTIDE SEQUENCE [LARGE SCALE GENOMIC DNA]</scope>
</reference>
<organism evidence="1 2">
    <name type="scientific">Candidatus Niyogibacteria bacterium CG10_big_fil_rev_8_21_14_0_10_46_36</name>
    <dbReference type="NCBI Taxonomy" id="1974726"/>
    <lineage>
        <taxon>Bacteria</taxon>
        <taxon>Candidatus Niyogiibacteriota</taxon>
    </lineage>
</organism>
<gene>
    <name evidence="1" type="ORF">COU47_02865</name>
</gene>
<sequence length="147" mass="16968">MSKETPQAYIEDDAEEKKPPFEITISEHGNEKVLHITNPGWKETQTFESHFPKDGVPLFDLETKKLKETFSPEEIRGLYEHFLSKNPSYDSLIKMHGLSSIAEFSRMKKNEQELMIQFLNAGHTKDDAKRLACMPEAERAKELGKEK</sequence>
<dbReference type="AlphaFoldDB" id="A0A2H0TD67"/>
<name>A0A2H0TD67_9BACT</name>
<comment type="caution">
    <text evidence="1">The sequence shown here is derived from an EMBL/GenBank/DDBJ whole genome shotgun (WGS) entry which is preliminary data.</text>
</comment>
<proteinExistence type="predicted"/>
<evidence type="ECO:0000313" key="2">
    <source>
        <dbReference type="Proteomes" id="UP000231503"/>
    </source>
</evidence>
<protein>
    <submittedName>
        <fullName evidence="1">Uncharacterized protein</fullName>
    </submittedName>
</protein>